<protein>
    <submittedName>
        <fullName evidence="6">ATP-grasp domain-containing protein</fullName>
    </submittedName>
</protein>
<dbReference type="Gene3D" id="3.30.470.20">
    <property type="entry name" value="ATP-grasp fold, B domain"/>
    <property type="match status" value="1"/>
</dbReference>
<dbReference type="PANTHER" id="PTHR43585">
    <property type="entry name" value="FUMIPYRROLE BIOSYNTHESIS PROTEIN C"/>
    <property type="match status" value="1"/>
</dbReference>
<evidence type="ECO:0000313" key="6">
    <source>
        <dbReference type="EMBL" id="MEI7064223.1"/>
    </source>
</evidence>
<organism evidence="6 7">
    <name type="scientific">Dickeya chrysanthemi</name>
    <name type="common">Pectobacterium chrysanthemi</name>
    <name type="synonym">Erwinia chrysanthemi</name>
    <dbReference type="NCBI Taxonomy" id="556"/>
    <lineage>
        <taxon>Bacteria</taxon>
        <taxon>Pseudomonadati</taxon>
        <taxon>Pseudomonadota</taxon>
        <taxon>Gammaproteobacteria</taxon>
        <taxon>Enterobacterales</taxon>
        <taxon>Pectobacteriaceae</taxon>
        <taxon>Dickeya</taxon>
    </lineage>
</organism>
<feature type="domain" description="ATP-grasp" evidence="5">
    <location>
        <begin position="113"/>
        <end position="316"/>
    </location>
</feature>
<dbReference type="InterPro" id="IPR011761">
    <property type="entry name" value="ATP-grasp"/>
</dbReference>
<dbReference type="Pfam" id="PF13535">
    <property type="entry name" value="ATP-grasp_4"/>
    <property type="match status" value="1"/>
</dbReference>
<dbReference type="InterPro" id="IPR052032">
    <property type="entry name" value="ATP-dep_AA_Ligase"/>
</dbReference>
<dbReference type="PROSITE" id="PS50975">
    <property type="entry name" value="ATP_GRASP"/>
    <property type="match status" value="1"/>
</dbReference>
<keyword evidence="1" id="KW-0436">Ligase</keyword>
<keyword evidence="2 4" id="KW-0547">Nucleotide-binding</keyword>
<keyword evidence="3 4" id="KW-0067">ATP-binding</keyword>
<gene>
    <name evidence="6" type="ORF">WCU84_11195</name>
</gene>
<reference evidence="6 7" key="1">
    <citation type="submission" date="2024-03" db="EMBL/GenBank/DDBJ databases">
        <title>Analysis of soft rot Pectobacteriaceae population diversity in US potato growing regions between 2016 and 2022.</title>
        <authorList>
            <person name="Ma X."/>
            <person name="Zhang X."/>
            <person name="Stodghill P."/>
            <person name="Rioux R."/>
            <person name="Babler B."/>
            <person name="Shrestha S."/>
            <person name="Babler B."/>
            <person name="Rivedal H."/>
            <person name="Frost K."/>
            <person name="Hao J."/>
            <person name="Secor G."/>
            <person name="Swingle B."/>
        </authorList>
    </citation>
    <scope>NUCLEOTIDE SEQUENCE [LARGE SCALE GENOMIC DNA]</scope>
    <source>
        <strain evidence="6 7">SR64</strain>
    </source>
</reference>
<evidence type="ECO:0000256" key="4">
    <source>
        <dbReference type="PROSITE-ProRule" id="PRU00409"/>
    </source>
</evidence>
<evidence type="ECO:0000256" key="1">
    <source>
        <dbReference type="ARBA" id="ARBA00022598"/>
    </source>
</evidence>
<evidence type="ECO:0000256" key="3">
    <source>
        <dbReference type="ARBA" id="ARBA00022840"/>
    </source>
</evidence>
<evidence type="ECO:0000313" key="7">
    <source>
        <dbReference type="Proteomes" id="UP001359469"/>
    </source>
</evidence>
<dbReference type="SUPFAM" id="SSF56059">
    <property type="entry name" value="Glutathione synthetase ATP-binding domain-like"/>
    <property type="match status" value="1"/>
</dbReference>
<comment type="caution">
    <text evidence="6">The sequence shown here is derived from an EMBL/GenBank/DDBJ whole genome shotgun (WGS) entry which is preliminary data.</text>
</comment>
<name>A0ABU8JL96_DICCH</name>
<sequence>MKRVALICPLNYDFAVRYIDAALKHNLIPLVITTKSTHIDFSKYKNIEEIKIDELSSSPYELLNILRNINDLAGIVASGEFSVEATEFLCAELGLIRAINGDPSVLRNKKKMRNAFQKQEVSQPMLIGIFTSYKDLISKVNDTIHFPVISKPVDMAGSWYVSINHTPQELIRNAEPIFSYKKSFATGIDFKGECIIETFFEGEEYSAEVIVESGLIINYFINKKFVSELPNFDEIGHICGEKIKPEIAGVLERNIEKIIRSAEVNSSILHVEFKVNNKNEIAIIEVGCRVAGDYITRLVNLTYGVNLEEILIMLKCGIPLPDIENKNEKKYGIEFLFREKNNEITPENNKTIIEEVKYNGRTPAPHLSPTHLQNRIGYNLFYI</sequence>
<dbReference type="PANTHER" id="PTHR43585:SF2">
    <property type="entry name" value="ATP-GRASP ENZYME FSQD"/>
    <property type="match status" value="1"/>
</dbReference>
<evidence type="ECO:0000259" key="5">
    <source>
        <dbReference type="PROSITE" id="PS50975"/>
    </source>
</evidence>
<evidence type="ECO:0000256" key="2">
    <source>
        <dbReference type="ARBA" id="ARBA00022741"/>
    </source>
</evidence>
<accession>A0ABU8JL96</accession>
<dbReference type="EMBL" id="JBBBOO010000007">
    <property type="protein sequence ID" value="MEI7064223.1"/>
    <property type="molecule type" value="Genomic_DNA"/>
</dbReference>
<dbReference type="RefSeq" id="WP_221853778.1">
    <property type="nucleotide sequence ID" value="NZ_JAFCAF010000016.1"/>
</dbReference>
<dbReference type="Proteomes" id="UP001359469">
    <property type="component" value="Unassembled WGS sequence"/>
</dbReference>
<keyword evidence="7" id="KW-1185">Reference proteome</keyword>
<proteinExistence type="predicted"/>